<sequence>MFAVHPTCTGSMALSIALRFGNNEARCEGFEREITVTCNPSSIVTSSFPVTSALDSAIWLHLSQRKLHLRR</sequence>
<dbReference type="AlphaFoldDB" id="A0A498SKF5"/>
<dbReference type="EMBL" id="UPTC01001627">
    <property type="protein sequence ID" value="VBB32271.1"/>
    <property type="molecule type" value="Genomic_DNA"/>
</dbReference>
<accession>A0A498SKF5</accession>
<organism evidence="1 2">
    <name type="scientific">Acanthocheilonema viteae</name>
    <name type="common">Filarial nematode worm</name>
    <name type="synonym">Dipetalonema viteae</name>
    <dbReference type="NCBI Taxonomy" id="6277"/>
    <lineage>
        <taxon>Eukaryota</taxon>
        <taxon>Metazoa</taxon>
        <taxon>Ecdysozoa</taxon>
        <taxon>Nematoda</taxon>
        <taxon>Chromadorea</taxon>
        <taxon>Rhabditida</taxon>
        <taxon>Spirurina</taxon>
        <taxon>Spiruromorpha</taxon>
        <taxon>Filarioidea</taxon>
        <taxon>Onchocercidae</taxon>
        <taxon>Acanthocheilonema</taxon>
    </lineage>
</organism>
<evidence type="ECO:0000313" key="2">
    <source>
        <dbReference type="Proteomes" id="UP000276991"/>
    </source>
</evidence>
<evidence type="ECO:0000313" key="1">
    <source>
        <dbReference type="EMBL" id="VBB32271.1"/>
    </source>
</evidence>
<name>A0A498SKF5_ACAVI</name>
<reference evidence="1 2" key="1">
    <citation type="submission" date="2018-08" db="EMBL/GenBank/DDBJ databases">
        <authorList>
            <person name="Laetsch R D."/>
            <person name="Stevens L."/>
            <person name="Kumar S."/>
            <person name="Blaxter L. M."/>
        </authorList>
    </citation>
    <scope>NUCLEOTIDE SEQUENCE [LARGE SCALE GENOMIC DNA]</scope>
</reference>
<dbReference type="Proteomes" id="UP000276991">
    <property type="component" value="Unassembled WGS sequence"/>
</dbReference>
<keyword evidence="2" id="KW-1185">Reference proteome</keyword>
<gene>
    <name evidence="1" type="ORF">NAV_LOCUS7062</name>
</gene>
<protein>
    <submittedName>
        <fullName evidence="1">Uncharacterized protein</fullName>
    </submittedName>
</protein>
<proteinExistence type="predicted"/>